<dbReference type="EMBL" id="JAPEVB010000002">
    <property type="protein sequence ID" value="KAJ4393512.1"/>
    <property type="molecule type" value="Genomic_DNA"/>
</dbReference>
<accession>A0A9W8YVU1</accession>
<dbReference type="OrthoDB" id="5238261at2759"/>
<evidence type="ECO:0000313" key="2">
    <source>
        <dbReference type="Proteomes" id="UP001140453"/>
    </source>
</evidence>
<comment type="caution">
    <text evidence="1">The sequence shown here is derived from an EMBL/GenBank/DDBJ whole genome shotgun (WGS) entry which is preliminary data.</text>
</comment>
<protein>
    <submittedName>
        <fullName evidence="1">Uncharacterized protein</fullName>
    </submittedName>
</protein>
<evidence type="ECO:0000313" key="1">
    <source>
        <dbReference type="EMBL" id="KAJ4393512.1"/>
    </source>
</evidence>
<dbReference type="AlphaFoldDB" id="A0A9W8YVU1"/>
<gene>
    <name evidence="1" type="ORF">N0V93_002724</name>
</gene>
<keyword evidence="2" id="KW-1185">Reference proteome</keyword>
<organism evidence="1 2">
    <name type="scientific">Gnomoniopsis smithogilvyi</name>
    <dbReference type="NCBI Taxonomy" id="1191159"/>
    <lineage>
        <taxon>Eukaryota</taxon>
        <taxon>Fungi</taxon>
        <taxon>Dikarya</taxon>
        <taxon>Ascomycota</taxon>
        <taxon>Pezizomycotina</taxon>
        <taxon>Sordariomycetes</taxon>
        <taxon>Sordariomycetidae</taxon>
        <taxon>Diaporthales</taxon>
        <taxon>Gnomoniaceae</taxon>
        <taxon>Gnomoniopsis</taxon>
    </lineage>
</organism>
<reference evidence="1" key="1">
    <citation type="submission" date="2022-10" db="EMBL/GenBank/DDBJ databases">
        <title>Tapping the CABI collections for fungal endophytes: first genome assemblies for Collariella, Neodidymelliopsis, Ascochyta clinopodiicola, Didymella pomorum, Didymosphaeria variabile, Neocosmospora piperis and Neocucurbitaria cava.</title>
        <authorList>
            <person name="Hill R."/>
        </authorList>
    </citation>
    <scope>NUCLEOTIDE SEQUENCE</scope>
    <source>
        <strain evidence="1">IMI 355082</strain>
    </source>
</reference>
<name>A0A9W8YVU1_9PEZI</name>
<sequence length="265" mass="29568">MLGAEIHVDAWRPAADQQLVTARVADLIEACSDEWLEGSGPKGAWQDGALLAAFWDQAAVRLSDTTSYWRHHNPTATHIFKVAMTYTWGFKSLTWGDRKAKIDIDIRARPWNAARDFYEYLNDTETDHGPINPPSGTKPEQAKLMLSWNPASIPVTTSALDSKKSRVLVLSATTRPKQGFDRGTAMKDDEFNGAGPSLQVKPSTVYGSRDANMKIVAERVDIPEDVATGQRHKLIITFKNLSLKDNWKHEEGRPTFGTDSELFKV</sequence>
<proteinExistence type="predicted"/>
<dbReference type="Proteomes" id="UP001140453">
    <property type="component" value="Unassembled WGS sequence"/>
</dbReference>